<keyword evidence="2" id="KW-1185">Reference proteome</keyword>
<proteinExistence type="predicted"/>
<dbReference type="RefSeq" id="WP_235292502.1">
    <property type="nucleotide sequence ID" value="NZ_BSOH01000001.1"/>
</dbReference>
<dbReference type="Proteomes" id="UP001156666">
    <property type="component" value="Unassembled WGS sequence"/>
</dbReference>
<evidence type="ECO:0000313" key="1">
    <source>
        <dbReference type="EMBL" id="GLR15604.1"/>
    </source>
</evidence>
<dbReference type="PROSITE" id="PS51257">
    <property type="entry name" value="PROKAR_LIPOPROTEIN"/>
    <property type="match status" value="1"/>
</dbReference>
<dbReference type="SUPFAM" id="SSF53474">
    <property type="entry name" value="alpha/beta-Hydrolases"/>
    <property type="match status" value="1"/>
</dbReference>
<organism evidence="1 2">
    <name type="scientific">Portibacter lacus</name>
    <dbReference type="NCBI Taxonomy" id="1099794"/>
    <lineage>
        <taxon>Bacteria</taxon>
        <taxon>Pseudomonadati</taxon>
        <taxon>Bacteroidota</taxon>
        <taxon>Saprospiria</taxon>
        <taxon>Saprospirales</taxon>
        <taxon>Haliscomenobacteraceae</taxon>
        <taxon>Portibacter</taxon>
    </lineage>
</organism>
<dbReference type="EMBL" id="BSOH01000001">
    <property type="protein sequence ID" value="GLR15604.1"/>
    <property type="molecule type" value="Genomic_DNA"/>
</dbReference>
<dbReference type="Gene3D" id="3.40.50.1820">
    <property type="entry name" value="alpha/beta hydrolase"/>
    <property type="match status" value="1"/>
</dbReference>
<comment type="caution">
    <text evidence="1">The sequence shown here is derived from an EMBL/GenBank/DDBJ whole genome shotgun (WGS) entry which is preliminary data.</text>
</comment>
<accession>A0AA37SL60</accession>
<protein>
    <submittedName>
        <fullName evidence="1">Uncharacterized protein</fullName>
    </submittedName>
</protein>
<dbReference type="InterPro" id="IPR029058">
    <property type="entry name" value="AB_hydrolase_fold"/>
</dbReference>
<dbReference type="AlphaFoldDB" id="A0AA37SL60"/>
<reference evidence="1" key="1">
    <citation type="journal article" date="2014" name="Int. J. Syst. Evol. Microbiol.">
        <title>Complete genome sequence of Corynebacterium casei LMG S-19264T (=DSM 44701T), isolated from a smear-ripened cheese.</title>
        <authorList>
            <consortium name="US DOE Joint Genome Institute (JGI-PGF)"/>
            <person name="Walter F."/>
            <person name="Albersmeier A."/>
            <person name="Kalinowski J."/>
            <person name="Ruckert C."/>
        </authorList>
    </citation>
    <scope>NUCLEOTIDE SEQUENCE</scope>
    <source>
        <strain evidence="1">NBRC 108769</strain>
    </source>
</reference>
<name>A0AA37SL60_9BACT</name>
<evidence type="ECO:0000313" key="2">
    <source>
        <dbReference type="Proteomes" id="UP001156666"/>
    </source>
</evidence>
<gene>
    <name evidence="1" type="ORF">GCM10007940_02190</name>
</gene>
<reference evidence="1" key="2">
    <citation type="submission" date="2023-01" db="EMBL/GenBank/DDBJ databases">
        <title>Draft genome sequence of Portibacter lacus strain NBRC 108769.</title>
        <authorList>
            <person name="Sun Q."/>
            <person name="Mori K."/>
        </authorList>
    </citation>
    <scope>NUCLEOTIDE SEQUENCE</scope>
    <source>
        <strain evidence="1">NBRC 108769</strain>
    </source>
</reference>
<sequence>MKTRNRLSVVVLFLTFVSCTNNKNVDLAIKNSPEEPREIVSDHYELFLPNTQEGLLILFPCFPCNAENTRTEFNIIDLAISNHIAVLLMNFNQHLWLSSQEKKELENIIMNAINKNSINASNTYIGGFSSGGNVSLLLADYLKSSKSPIQPQGVFIADSPIDLLALYENAQKTIKKNFSEIAVGEAKWIVEMLETDIGRGDTALVKYKMKSPYLSCINAINNLSALNDLEIRLYSEPDTAWWKKNRQAEYEDMNAYYIEQFTDDLTEMYGDENVTYIKTENRGYRSNGDRHPHSWSIIDENGLVNWILSKQK</sequence>